<evidence type="ECO:0000313" key="1">
    <source>
        <dbReference type="EMBL" id="MDQ7250626.1"/>
    </source>
</evidence>
<comment type="caution">
    <text evidence="1">The sequence shown here is derived from an EMBL/GenBank/DDBJ whole genome shotgun (WGS) entry which is preliminary data.</text>
</comment>
<dbReference type="Proteomes" id="UP001230156">
    <property type="component" value="Unassembled WGS sequence"/>
</dbReference>
<dbReference type="PANTHER" id="PTHR40266:SF2">
    <property type="entry name" value="TOXIN HIGB-1"/>
    <property type="match status" value="1"/>
</dbReference>
<proteinExistence type="predicted"/>
<dbReference type="EMBL" id="JAUYVI010000007">
    <property type="protein sequence ID" value="MDQ7250626.1"/>
    <property type="molecule type" value="Genomic_DNA"/>
</dbReference>
<keyword evidence="2" id="KW-1185">Reference proteome</keyword>
<evidence type="ECO:0000313" key="2">
    <source>
        <dbReference type="Proteomes" id="UP001230156"/>
    </source>
</evidence>
<dbReference type="PANTHER" id="PTHR40266">
    <property type="entry name" value="TOXIN HIGB-1"/>
    <property type="match status" value="1"/>
</dbReference>
<dbReference type="Pfam" id="PF05015">
    <property type="entry name" value="HigB-like_toxin"/>
    <property type="match status" value="1"/>
</dbReference>
<dbReference type="InterPro" id="IPR035093">
    <property type="entry name" value="RelE/ParE_toxin_dom_sf"/>
</dbReference>
<organism evidence="1 2">
    <name type="scientific">Dongia sedimenti</name>
    <dbReference type="NCBI Taxonomy" id="3064282"/>
    <lineage>
        <taxon>Bacteria</taxon>
        <taxon>Pseudomonadati</taxon>
        <taxon>Pseudomonadota</taxon>
        <taxon>Alphaproteobacteria</taxon>
        <taxon>Rhodospirillales</taxon>
        <taxon>Dongiaceae</taxon>
        <taxon>Dongia</taxon>
    </lineage>
</organism>
<protein>
    <submittedName>
        <fullName evidence="1">Type II toxin-antitoxin system RelE/ParE family toxin</fullName>
    </submittedName>
</protein>
<sequence>MIRSFRDKDTAELWTTGANRRFSTIGRPAMRKLYMLHVAKTVGDLRVPPANRLEALKGKLAGRYSIRINDQWRLVFKWEGDGADDVEITDYH</sequence>
<dbReference type="Gene3D" id="3.30.2310.20">
    <property type="entry name" value="RelE-like"/>
    <property type="match status" value="1"/>
</dbReference>
<name>A0ABU0YSD7_9PROT</name>
<reference evidence="2" key="1">
    <citation type="submission" date="2023-08" db="EMBL/GenBank/DDBJ databases">
        <title>Rhodospirillaceae gen. nov., a novel taxon isolated from the Yangtze River Yuezi River estuary sludge.</title>
        <authorList>
            <person name="Ruan L."/>
        </authorList>
    </citation>
    <scope>NUCLEOTIDE SEQUENCE [LARGE SCALE GENOMIC DNA]</scope>
    <source>
        <strain evidence="2">R-7</strain>
    </source>
</reference>
<gene>
    <name evidence="1" type="ORF">Q8A70_23255</name>
</gene>
<dbReference type="InterPro" id="IPR007711">
    <property type="entry name" value="HigB-1"/>
</dbReference>
<accession>A0ABU0YSD7</accession>
<dbReference type="SUPFAM" id="SSF143011">
    <property type="entry name" value="RelE-like"/>
    <property type="match status" value="1"/>
</dbReference>
<dbReference type="RefSeq" id="WP_379960140.1">
    <property type="nucleotide sequence ID" value="NZ_JAUYVI010000007.1"/>
</dbReference>